<dbReference type="Pfam" id="PF01584">
    <property type="entry name" value="CheW"/>
    <property type="match status" value="1"/>
</dbReference>
<dbReference type="PANTHER" id="PTHR22617">
    <property type="entry name" value="CHEMOTAXIS SENSOR HISTIDINE KINASE-RELATED"/>
    <property type="match status" value="1"/>
</dbReference>
<evidence type="ECO:0000313" key="3">
    <source>
        <dbReference type="Proteomes" id="UP001438953"/>
    </source>
</evidence>
<comment type="caution">
    <text evidence="2">The sequence shown here is derived from an EMBL/GenBank/DDBJ whole genome shotgun (WGS) entry which is preliminary data.</text>
</comment>
<evidence type="ECO:0000259" key="1">
    <source>
        <dbReference type="PROSITE" id="PS50851"/>
    </source>
</evidence>
<dbReference type="RefSeq" id="WP_350935730.1">
    <property type="nucleotide sequence ID" value="NZ_JAYWLC010000004.1"/>
</dbReference>
<dbReference type="EMBL" id="JAYWLC010000004">
    <property type="protein sequence ID" value="MER5171410.1"/>
    <property type="molecule type" value="Genomic_DNA"/>
</dbReference>
<name>A0ABV1SF86_9RHOB</name>
<dbReference type="Proteomes" id="UP001438953">
    <property type="component" value="Unassembled WGS sequence"/>
</dbReference>
<keyword evidence="3" id="KW-1185">Reference proteome</keyword>
<accession>A0ABV1SF86</accession>
<sequence length="164" mass="17801">MSGEGAGLGQVVILGVAEDLFAIPVSRIQEILDRRQIARLPDAPPHVLGVIDVRGAGVSVIDLRSILGLAPKAEDDSTRILVLWIEEGGRKARIAMRADRVIEVRELDNDRLDPVPEAELLHWDHRTIAGLGRRAGEFVSVLDIDRLQQVFGGSVPQAPRISAA</sequence>
<dbReference type="Gene3D" id="2.40.50.180">
    <property type="entry name" value="CheA-289, Domain 4"/>
    <property type="match status" value="1"/>
</dbReference>
<protein>
    <submittedName>
        <fullName evidence="2">Chemotaxis protein CheW</fullName>
    </submittedName>
</protein>
<dbReference type="InterPro" id="IPR039315">
    <property type="entry name" value="CheW"/>
</dbReference>
<proteinExistence type="predicted"/>
<dbReference type="InterPro" id="IPR036061">
    <property type="entry name" value="CheW-like_dom_sf"/>
</dbReference>
<dbReference type="PROSITE" id="PS50851">
    <property type="entry name" value="CHEW"/>
    <property type="match status" value="1"/>
</dbReference>
<feature type="domain" description="CheW-like" evidence="1">
    <location>
        <begin position="8"/>
        <end position="153"/>
    </location>
</feature>
<evidence type="ECO:0000313" key="2">
    <source>
        <dbReference type="EMBL" id="MER5171410.1"/>
    </source>
</evidence>
<dbReference type="PANTHER" id="PTHR22617:SF23">
    <property type="entry name" value="CHEMOTAXIS PROTEIN CHEW"/>
    <property type="match status" value="1"/>
</dbReference>
<dbReference type="SUPFAM" id="SSF50341">
    <property type="entry name" value="CheW-like"/>
    <property type="match status" value="1"/>
</dbReference>
<reference evidence="2 3" key="2">
    <citation type="submission" date="2024-06" db="EMBL/GenBank/DDBJ databases">
        <title>Thioclava kandeliae sp. nov. from a rhizosphere soil sample of Kandelia candel in a mangrove.</title>
        <authorList>
            <person name="Mu T."/>
        </authorList>
    </citation>
    <scope>NUCLEOTIDE SEQUENCE [LARGE SCALE GENOMIC DNA]</scope>
    <source>
        <strain evidence="2 3">CPCC 100088</strain>
    </source>
</reference>
<dbReference type="SMART" id="SM00260">
    <property type="entry name" value="CheW"/>
    <property type="match status" value="1"/>
</dbReference>
<reference evidence="2 3" key="1">
    <citation type="submission" date="2024-01" db="EMBL/GenBank/DDBJ databases">
        <authorList>
            <person name="Deng Y."/>
            <person name="Su J."/>
        </authorList>
    </citation>
    <scope>NUCLEOTIDE SEQUENCE [LARGE SCALE GENOMIC DNA]</scope>
    <source>
        <strain evidence="2 3">CPCC 100088</strain>
    </source>
</reference>
<gene>
    <name evidence="2" type="ORF">VSX56_06435</name>
</gene>
<organism evidence="2 3">
    <name type="scientific">Thioclava kandeliae</name>
    <dbReference type="NCBI Taxonomy" id="3070818"/>
    <lineage>
        <taxon>Bacteria</taxon>
        <taxon>Pseudomonadati</taxon>
        <taxon>Pseudomonadota</taxon>
        <taxon>Alphaproteobacteria</taxon>
        <taxon>Rhodobacterales</taxon>
        <taxon>Paracoccaceae</taxon>
        <taxon>Thioclava</taxon>
    </lineage>
</organism>
<dbReference type="Gene3D" id="2.30.30.40">
    <property type="entry name" value="SH3 Domains"/>
    <property type="match status" value="1"/>
</dbReference>
<dbReference type="InterPro" id="IPR002545">
    <property type="entry name" value="CheW-lke_dom"/>
</dbReference>